<evidence type="ECO:0000259" key="1">
    <source>
        <dbReference type="Pfam" id="PF00534"/>
    </source>
</evidence>
<keyword evidence="4" id="KW-1185">Reference proteome</keyword>
<accession>A0A2A4HZW8</accession>
<dbReference type="RefSeq" id="WP_096609595.1">
    <property type="nucleotide sequence ID" value="NZ_NWVD01000001.1"/>
</dbReference>
<dbReference type="Pfam" id="PF00534">
    <property type="entry name" value="Glycos_transf_1"/>
    <property type="match status" value="1"/>
</dbReference>
<dbReference type="PANTHER" id="PTHR12526">
    <property type="entry name" value="GLYCOSYLTRANSFERASE"/>
    <property type="match status" value="1"/>
</dbReference>
<dbReference type="AlphaFoldDB" id="A0A2A4HZW8"/>
<sequence length="372" mass="40542">MSARHRLLIVGGSSDHPGGVEAFCDRGTAALAAHTDRWTVERIAADSAYLSRATLRRYLRQLGRLVAHCRRGRPDLVWVQYVNLPDLGFVLLARAMGRRVMVTPHLGSNWRSQSHPLLRRLSQWALARAQRLALISRTQELEIALPPALPRSLIRNFLPQSVLSSVPAAGDTMPDRLQLIHSSRLSEGKGTFLVVEVCALLRDRGVAFDARITGGADAETMARLHALIAERGLENRVKVLGRIPEEELLDLLGRSDVLIHLSKIDSYPLIVLEAMACSTVPLVMELAGARDMVETYRGHVVSAATPVEEAAAWLQSLDVPTLRRDRADVAAPVRDDYAWSRAAGALEAALDATVAALPGATGGTALDAPDRR</sequence>
<evidence type="ECO:0000313" key="3">
    <source>
        <dbReference type="EMBL" id="PCG10076.1"/>
    </source>
</evidence>
<dbReference type="GO" id="GO:0016757">
    <property type="term" value="F:glycosyltransferase activity"/>
    <property type="evidence" value="ECO:0007669"/>
    <property type="project" value="InterPro"/>
</dbReference>
<dbReference type="Pfam" id="PF13439">
    <property type="entry name" value="Glyco_transf_4"/>
    <property type="match status" value="1"/>
</dbReference>
<dbReference type="InterPro" id="IPR001296">
    <property type="entry name" value="Glyco_trans_1"/>
</dbReference>
<gene>
    <name evidence="3" type="ORF">COA17_01005</name>
</gene>
<dbReference type="Gene3D" id="3.40.50.2000">
    <property type="entry name" value="Glycogen Phosphorylase B"/>
    <property type="match status" value="2"/>
</dbReference>
<name>A0A2A4HZW8_9SPHN</name>
<dbReference type="EMBL" id="NWVD01000001">
    <property type="protein sequence ID" value="PCG10076.1"/>
    <property type="molecule type" value="Genomic_DNA"/>
</dbReference>
<evidence type="ECO:0000259" key="2">
    <source>
        <dbReference type="Pfam" id="PF13439"/>
    </source>
</evidence>
<dbReference type="Proteomes" id="UP000218784">
    <property type="component" value="Unassembled WGS sequence"/>
</dbReference>
<feature type="domain" description="Glycosyltransferase subfamily 4-like N-terminal" evidence="2">
    <location>
        <begin position="47"/>
        <end position="138"/>
    </location>
</feature>
<feature type="domain" description="Glycosyl transferase family 1" evidence="1">
    <location>
        <begin position="175"/>
        <end position="311"/>
    </location>
</feature>
<organism evidence="3 4">
    <name type="scientific">Sphingomonas ginsenosidimutans</name>
    <dbReference type="NCBI Taxonomy" id="862134"/>
    <lineage>
        <taxon>Bacteria</taxon>
        <taxon>Pseudomonadati</taxon>
        <taxon>Pseudomonadota</taxon>
        <taxon>Alphaproteobacteria</taxon>
        <taxon>Sphingomonadales</taxon>
        <taxon>Sphingomonadaceae</taxon>
        <taxon>Sphingomonas</taxon>
    </lineage>
</organism>
<dbReference type="SUPFAM" id="SSF53756">
    <property type="entry name" value="UDP-Glycosyltransferase/glycogen phosphorylase"/>
    <property type="match status" value="1"/>
</dbReference>
<reference evidence="3 4" key="1">
    <citation type="submission" date="2017-09" db="EMBL/GenBank/DDBJ databases">
        <title>Sphingomonas ginsenosidimutans KACC 14949, whole genome shotgun sequence.</title>
        <authorList>
            <person name="Feng G."/>
            <person name="Zhu H."/>
        </authorList>
    </citation>
    <scope>NUCLEOTIDE SEQUENCE [LARGE SCALE GENOMIC DNA]</scope>
    <source>
        <strain evidence="3 4">KACC 14949</strain>
    </source>
</reference>
<protein>
    <submittedName>
        <fullName evidence="3">Uncharacterized protein</fullName>
    </submittedName>
</protein>
<proteinExistence type="predicted"/>
<evidence type="ECO:0000313" key="4">
    <source>
        <dbReference type="Proteomes" id="UP000218784"/>
    </source>
</evidence>
<comment type="caution">
    <text evidence="3">The sequence shown here is derived from an EMBL/GenBank/DDBJ whole genome shotgun (WGS) entry which is preliminary data.</text>
</comment>
<dbReference type="InterPro" id="IPR028098">
    <property type="entry name" value="Glyco_trans_4-like_N"/>
</dbReference>